<feature type="region of interest" description="Disordered" evidence="1">
    <location>
        <begin position="1"/>
        <end position="31"/>
    </location>
</feature>
<name>A0AAQ3TYG5_PASNO</name>
<dbReference type="EMBL" id="CP144750">
    <property type="protein sequence ID" value="WVZ82095.1"/>
    <property type="molecule type" value="Genomic_DNA"/>
</dbReference>
<proteinExistence type="predicted"/>
<organism evidence="2 3">
    <name type="scientific">Paspalum notatum var. saurae</name>
    <dbReference type="NCBI Taxonomy" id="547442"/>
    <lineage>
        <taxon>Eukaryota</taxon>
        <taxon>Viridiplantae</taxon>
        <taxon>Streptophyta</taxon>
        <taxon>Embryophyta</taxon>
        <taxon>Tracheophyta</taxon>
        <taxon>Spermatophyta</taxon>
        <taxon>Magnoliopsida</taxon>
        <taxon>Liliopsida</taxon>
        <taxon>Poales</taxon>
        <taxon>Poaceae</taxon>
        <taxon>PACMAD clade</taxon>
        <taxon>Panicoideae</taxon>
        <taxon>Andropogonodae</taxon>
        <taxon>Paspaleae</taxon>
        <taxon>Paspalinae</taxon>
        <taxon>Paspalum</taxon>
    </lineage>
</organism>
<evidence type="ECO:0000313" key="3">
    <source>
        <dbReference type="Proteomes" id="UP001341281"/>
    </source>
</evidence>
<evidence type="ECO:0000313" key="2">
    <source>
        <dbReference type="EMBL" id="WVZ82095.1"/>
    </source>
</evidence>
<protein>
    <submittedName>
        <fullName evidence="2">Uncharacterized protein</fullName>
    </submittedName>
</protein>
<sequence>MDQSNTAAVRRLPSSREEPVASSCSRLSHPRRARLLGVGHYPFASPPIGPPLAFSLSLPSVSLRAEDRSPSQQGAPLPPSLPPGSPFILHRSRKKIGEDAVHPKKRDRNGQDGQAFNLRWLGYGAAPIKREANSSRLRFNKVARGWGLRVTVTDLRARAVACTAWASRVASTTHGSEARGGTILLIGAPAVN</sequence>
<dbReference type="Proteomes" id="UP001341281">
    <property type="component" value="Chromosome 06"/>
</dbReference>
<accession>A0AAQ3TYG5</accession>
<evidence type="ECO:0000256" key="1">
    <source>
        <dbReference type="SAM" id="MobiDB-lite"/>
    </source>
</evidence>
<feature type="compositionally biased region" description="Pro residues" evidence="1">
    <location>
        <begin position="76"/>
        <end position="85"/>
    </location>
</feature>
<gene>
    <name evidence="2" type="ORF">U9M48_029397</name>
</gene>
<keyword evidence="3" id="KW-1185">Reference proteome</keyword>
<reference evidence="2 3" key="1">
    <citation type="submission" date="2024-02" db="EMBL/GenBank/DDBJ databases">
        <title>High-quality chromosome-scale genome assembly of Pensacola bahiagrass (Paspalum notatum Flugge var. saurae).</title>
        <authorList>
            <person name="Vega J.M."/>
            <person name="Podio M."/>
            <person name="Orjuela J."/>
            <person name="Siena L.A."/>
            <person name="Pessino S.C."/>
            <person name="Combes M.C."/>
            <person name="Mariac C."/>
            <person name="Albertini E."/>
            <person name="Pupilli F."/>
            <person name="Ortiz J.P.A."/>
            <person name="Leblanc O."/>
        </authorList>
    </citation>
    <scope>NUCLEOTIDE SEQUENCE [LARGE SCALE GENOMIC DNA]</scope>
    <source>
        <strain evidence="2">R1</strain>
        <tissue evidence="2">Leaf</tissue>
    </source>
</reference>
<dbReference type="AlphaFoldDB" id="A0AAQ3TYG5"/>
<feature type="region of interest" description="Disordered" evidence="1">
    <location>
        <begin position="64"/>
        <end position="89"/>
    </location>
</feature>